<dbReference type="Pfam" id="PF00581">
    <property type="entry name" value="Rhodanese"/>
    <property type="match status" value="1"/>
</dbReference>
<dbReference type="PROSITE" id="PS50206">
    <property type="entry name" value="RHODANESE_3"/>
    <property type="match status" value="1"/>
</dbReference>
<protein>
    <recommendedName>
        <fullName evidence="2">Rhodanese domain-containing protein</fullName>
    </recommendedName>
</protein>
<proteinExistence type="predicted"/>
<reference evidence="3 4" key="1">
    <citation type="submission" date="2020-10" db="EMBL/GenBank/DDBJ databases">
        <title>Pygocentrus nattereri (red-bellied piranha) genome, fPygNat1, primary haplotype.</title>
        <authorList>
            <person name="Myers G."/>
            <person name="Meyer A."/>
            <person name="Karagic N."/>
            <person name="Pippel M."/>
            <person name="Winkler S."/>
            <person name="Tracey A."/>
            <person name="Wood J."/>
            <person name="Formenti G."/>
            <person name="Howe K."/>
            <person name="Fedrigo O."/>
            <person name="Jarvis E.D."/>
        </authorList>
    </citation>
    <scope>NUCLEOTIDE SEQUENCE [LARGE SCALE GENOMIC DNA]</scope>
</reference>
<dbReference type="Ensembl" id="ENSPNAT00000033999.2">
    <property type="protein sequence ID" value="ENSPNAP00000037543.2"/>
    <property type="gene ID" value="ENSPNAG00000029344.2"/>
</dbReference>
<reference evidence="3" key="3">
    <citation type="submission" date="2025-09" db="UniProtKB">
        <authorList>
            <consortium name="Ensembl"/>
        </authorList>
    </citation>
    <scope>IDENTIFICATION</scope>
</reference>
<evidence type="ECO:0000256" key="1">
    <source>
        <dbReference type="SAM" id="SignalP"/>
    </source>
</evidence>
<dbReference type="PANTHER" id="PTHR44086:SF4">
    <property type="entry name" value="THIOSULFATE SULFURTRANSFERASE_RHODANESE-LIKE DOMAIN-CONTAINING PROTEIN 1-RELATED"/>
    <property type="match status" value="1"/>
</dbReference>
<keyword evidence="4" id="KW-1185">Reference proteome</keyword>
<dbReference type="OMA" id="APACIAP"/>
<dbReference type="Proteomes" id="UP001501920">
    <property type="component" value="Chromosome 23"/>
</dbReference>
<dbReference type="SMART" id="SM00450">
    <property type="entry name" value="RHOD"/>
    <property type="match status" value="1"/>
</dbReference>
<evidence type="ECO:0000313" key="3">
    <source>
        <dbReference type="Ensembl" id="ENSPNAP00000037543.2"/>
    </source>
</evidence>
<dbReference type="Gene3D" id="3.40.250.10">
    <property type="entry name" value="Rhodanese-like domain"/>
    <property type="match status" value="1"/>
</dbReference>
<accession>A0A3B4EP37</accession>
<sequence>MLPHTAVQLVLLLGLGSWAERLCPDDLDSSCKQNPYKEPVSSGAVVSYEQLKQMLESKNVQLFDVREPDEFVEGAIPGATNTPLSELEQAFTLSPDQFTELYGVAMPGKDDLDFILYCQRGRRSLTALEMVQELGYSRACHYGGGYSEWSELEEQGQQL</sequence>
<dbReference type="GeneID" id="108415692"/>
<feature type="chain" id="PRO_5043657973" description="Rhodanese domain-containing protein" evidence="1">
    <location>
        <begin position="20"/>
        <end position="159"/>
    </location>
</feature>
<dbReference type="InterPro" id="IPR036873">
    <property type="entry name" value="Rhodanese-like_dom_sf"/>
</dbReference>
<dbReference type="AlphaFoldDB" id="A0A3B4EP37"/>
<keyword evidence="1" id="KW-0732">Signal</keyword>
<reference evidence="3" key="2">
    <citation type="submission" date="2025-08" db="UniProtKB">
        <authorList>
            <consortium name="Ensembl"/>
        </authorList>
    </citation>
    <scope>IDENTIFICATION</scope>
</reference>
<dbReference type="InterPro" id="IPR001763">
    <property type="entry name" value="Rhodanese-like_dom"/>
</dbReference>
<evidence type="ECO:0000259" key="2">
    <source>
        <dbReference type="PROSITE" id="PS50206"/>
    </source>
</evidence>
<dbReference type="RefSeq" id="XP_037389043.1">
    <property type="nucleotide sequence ID" value="XM_037533146.1"/>
</dbReference>
<feature type="signal peptide" evidence="1">
    <location>
        <begin position="1"/>
        <end position="19"/>
    </location>
</feature>
<name>A0A3B4EP37_PYGNA</name>
<organism evidence="3 4">
    <name type="scientific">Pygocentrus nattereri</name>
    <name type="common">Red-bellied piranha</name>
    <dbReference type="NCBI Taxonomy" id="42514"/>
    <lineage>
        <taxon>Eukaryota</taxon>
        <taxon>Metazoa</taxon>
        <taxon>Chordata</taxon>
        <taxon>Craniata</taxon>
        <taxon>Vertebrata</taxon>
        <taxon>Euteleostomi</taxon>
        <taxon>Actinopterygii</taxon>
        <taxon>Neopterygii</taxon>
        <taxon>Teleostei</taxon>
        <taxon>Ostariophysi</taxon>
        <taxon>Characiformes</taxon>
        <taxon>Characoidei</taxon>
        <taxon>Pygocentrus</taxon>
    </lineage>
</organism>
<dbReference type="STRING" id="42514.ENSPNAP00000037543"/>
<evidence type="ECO:0000313" key="4">
    <source>
        <dbReference type="Proteomes" id="UP001501920"/>
    </source>
</evidence>
<dbReference type="GeneTree" id="ENSGT00940000165845"/>
<dbReference type="SUPFAM" id="SSF52821">
    <property type="entry name" value="Rhodanese/Cell cycle control phosphatase"/>
    <property type="match status" value="1"/>
</dbReference>
<feature type="domain" description="Rhodanese" evidence="2">
    <location>
        <begin position="56"/>
        <end position="154"/>
    </location>
</feature>
<dbReference type="PANTHER" id="PTHR44086">
    <property type="entry name" value="THIOSULFATE SULFURTRANSFERASE RDL2, MITOCHONDRIAL-RELATED"/>
    <property type="match status" value="1"/>
</dbReference>